<proteinExistence type="predicted"/>
<accession>A0A0A9S198</accession>
<name>A0A0A9S198_ARUDO</name>
<reference evidence="1" key="2">
    <citation type="journal article" date="2015" name="Data Brief">
        <title>Shoot transcriptome of the giant reed, Arundo donax.</title>
        <authorList>
            <person name="Barrero R.A."/>
            <person name="Guerrero F.D."/>
            <person name="Moolhuijzen P."/>
            <person name="Goolsby J.A."/>
            <person name="Tidwell J."/>
            <person name="Bellgard S.E."/>
            <person name="Bellgard M.I."/>
        </authorList>
    </citation>
    <scope>NUCLEOTIDE SEQUENCE</scope>
    <source>
        <tissue evidence="1">Shoot tissue taken approximately 20 cm above the soil surface</tissue>
    </source>
</reference>
<dbReference type="EMBL" id="GBRH01204547">
    <property type="protein sequence ID" value="JAD93348.1"/>
    <property type="molecule type" value="Transcribed_RNA"/>
</dbReference>
<reference evidence="1" key="1">
    <citation type="submission" date="2014-09" db="EMBL/GenBank/DDBJ databases">
        <authorList>
            <person name="Magalhaes I.L.F."/>
            <person name="Oliveira U."/>
            <person name="Santos F.R."/>
            <person name="Vidigal T.H.D.A."/>
            <person name="Brescovit A.D."/>
            <person name="Santos A.J."/>
        </authorList>
    </citation>
    <scope>NUCLEOTIDE SEQUENCE</scope>
    <source>
        <tissue evidence="1">Shoot tissue taken approximately 20 cm above the soil surface</tissue>
    </source>
</reference>
<organism evidence="1">
    <name type="scientific">Arundo donax</name>
    <name type="common">Giant reed</name>
    <name type="synonym">Donax arundinaceus</name>
    <dbReference type="NCBI Taxonomy" id="35708"/>
    <lineage>
        <taxon>Eukaryota</taxon>
        <taxon>Viridiplantae</taxon>
        <taxon>Streptophyta</taxon>
        <taxon>Embryophyta</taxon>
        <taxon>Tracheophyta</taxon>
        <taxon>Spermatophyta</taxon>
        <taxon>Magnoliopsida</taxon>
        <taxon>Liliopsida</taxon>
        <taxon>Poales</taxon>
        <taxon>Poaceae</taxon>
        <taxon>PACMAD clade</taxon>
        <taxon>Arundinoideae</taxon>
        <taxon>Arundineae</taxon>
        <taxon>Arundo</taxon>
    </lineage>
</organism>
<sequence length="21" mass="2419">MDLISAFMTKLTIQHYAYSGQ</sequence>
<protein>
    <submittedName>
        <fullName evidence="1">Uncharacterized protein</fullName>
    </submittedName>
</protein>
<evidence type="ECO:0000313" key="1">
    <source>
        <dbReference type="EMBL" id="JAD93348.1"/>
    </source>
</evidence>
<dbReference type="AlphaFoldDB" id="A0A0A9S198"/>